<evidence type="ECO:0000313" key="3">
    <source>
        <dbReference type="Proteomes" id="UP000192276"/>
    </source>
</evidence>
<accession>A0A1V9EL34</accession>
<evidence type="ECO:0000313" key="2">
    <source>
        <dbReference type="EMBL" id="OQP46575.1"/>
    </source>
</evidence>
<dbReference type="AlphaFoldDB" id="A0A1V9EL34"/>
<protein>
    <submittedName>
        <fullName evidence="2">Uncharacterized protein</fullName>
    </submittedName>
</protein>
<evidence type="ECO:0000256" key="1">
    <source>
        <dbReference type="SAM" id="Phobius"/>
    </source>
</evidence>
<sequence>MALFFFYLRVLFTLIMLAFFGFMVMHFVMSIKLIRLGNKEANHMKKQSAQRSILWSVSGMLLVFFVWMAIMTWL</sequence>
<name>A0A1V9EL34_9BACT</name>
<dbReference type="EMBL" id="LWBP01000243">
    <property type="protein sequence ID" value="OQP46575.1"/>
    <property type="molecule type" value="Genomic_DNA"/>
</dbReference>
<reference evidence="3" key="1">
    <citation type="submission" date="2016-04" db="EMBL/GenBank/DDBJ databases">
        <authorList>
            <person name="Chen L."/>
            <person name="Zhuang W."/>
            <person name="Wang G."/>
        </authorList>
    </citation>
    <scope>NUCLEOTIDE SEQUENCE [LARGE SCALE GENOMIC DNA]</scope>
    <source>
        <strain evidence="3">208</strain>
    </source>
</reference>
<feature type="transmembrane region" description="Helical" evidence="1">
    <location>
        <begin position="6"/>
        <end position="31"/>
    </location>
</feature>
<keyword evidence="3" id="KW-1185">Reference proteome</keyword>
<dbReference type="RefSeq" id="WP_081170569.1">
    <property type="nucleotide sequence ID" value="NZ_LWBP01000243.1"/>
</dbReference>
<organism evidence="2 3">
    <name type="scientific">Niastella populi</name>
    <dbReference type="NCBI Taxonomy" id="550983"/>
    <lineage>
        <taxon>Bacteria</taxon>
        <taxon>Pseudomonadati</taxon>
        <taxon>Bacteroidota</taxon>
        <taxon>Chitinophagia</taxon>
        <taxon>Chitinophagales</taxon>
        <taxon>Chitinophagaceae</taxon>
        <taxon>Niastella</taxon>
    </lineage>
</organism>
<keyword evidence="1" id="KW-0472">Membrane</keyword>
<proteinExistence type="predicted"/>
<comment type="caution">
    <text evidence="2">The sequence shown here is derived from an EMBL/GenBank/DDBJ whole genome shotgun (WGS) entry which is preliminary data.</text>
</comment>
<keyword evidence="1" id="KW-1133">Transmembrane helix</keyword>
<gene>
    <name evidence="2" type="ORF">A4R26_07530</name>
</gene>
<keyword evidence="1" id="KW-0812">Transmembrane</keyword>
<dbReference type="Proteomes" id="UP000192276">
    <property type="component" value="Unassembled WGS sequence"/>
</dbReference>
<feature type="transmembrane region" description="Helical" evidence="1">
    <location>
        <begin position="52"/>
        <end position="73"/>
    </location>
</feature>